<organism evidence="7">
    <name type="scientific">Odontella aurita</name>
    <dbReference type="NCBI Taxonomy" id="265563"/>
    <lineage>
        <taxon>Eukaryota</taxon>
        <taxon>Sar</taxon>
        <taxon>Stramenopiles</taxon>
        <taxon>Ochrophyta</taxon>
        <taxon>Bacillariophyta</taxon>
        <taxon>Mediophyceae</taxon>
        <taxon>Biddulphiophycidae</taxon>
        <taxon>Eupodiscales</taxon>
        <taxon>Odontellaceae</taxon>
        <taxon>Odontella</taxon>
    </lineage>
</organism>
<feature type="transmembrane region" description="Helical" evidence="5">
    <location>
        <begin position="49"/>
        <end position="66"/>
    </location>
</feature>
<dbReference type="InterPro" id="IPR013057">
    <property type="entry name" value="AA_transpt_TM"/>
</dbReference>
<evidence type="ECO:0000256" key="1">
    <source>
        <dbReference type="ARBA" id="ARBA00004141"/>
    </source>
</evidence>
<accession>A0A7S4IKV8</accession>
<evidence type="ECO:0000259" key="6">
    <source>
        <dbReference type="Pfam" id="PF01490"/>
    </source>
</evidence>
<keyword evidence="4 5" id="KW-0472">Membrane</keyword>
<keyword evidence="3 5" id="KW-1133">Transmembrane helix</keyword>
<feature type="transmembrane region" description="Helical" evidence="5">
    <location>
        <begin position="184"/>
        <end position="207"/>
    </location>
</feature>
<dbReference type="Pfam" id="PF01490">
    <property type="entry name" value="Aa_trans"/>
    <property type="match status" value="1"/>
</dbReference>
<feature type="transmembrane region" description="Helical" evidence="5">
    <location>
        <begin position="158"/>
        <end position="177"/>
    </location>
</feature>
<feature type="transmembrane region" description="Helical" evidence="5">
    <location>
        <begin position="72"/>
        <end position="93"/>
    </location>
</feature>
<gene>
    <name evidence="7" type="ORF">OAUR00152_LOCUS12406</name>
</gene>
<name>A0A7S4IKV8_9STRA</name>
<evidence type="ECO:0000256" key="3">
    <source>
        <dbReference type="ARBA" id="ARBA00022989"/>
    </source>
</evidence>
<dbReference type="PANTHER" id="PTHR22950:SF349">
    <property type="entry name" value="AMINO ACID TRANSPORTER TRANSMEMBRANE DOMAIN-CONTAINING PROTEIN"/>
    <property type="match status" value="1"/>
</dbReference>
<comment type="subcellular location">
    <subcellularLocation>
        <location evidence="1">Membrane</location>
        <topology evidence="1">Multi-pass membrane protein</topology>
    </subcellularLocation>
</comment>
<sequence length="441" mass="46876">MAPTERREPIEMVDKEDSAALLDYVGSDLEGGKKSDPGGKMTRWQASASIMKAVMGAGSFALPWAFSKMGYVAGPATLLLLMALSVESIKMLVASRRMALAASYVEVARAAFGPIGAVLSYAASISASVGVCGSYLVFIAANVLSLFPSGSEGGSNGVSQGVLVFAVLPIAVLLSAVRDVGRLALASLLGDASVILGMLVVLVYGGAYVENFGERCVAVAPIASMPLAFGAVGFLFFIHFLVIPIESAMMRPEEFEDVLNVTFLACAVISAGFGILGYLFFGEETEQIVILNVEGSFFVSAVKILLCIDLLLTYPVVMRPSIEIVEKSLSLVLKRRCAGARAWACCSTRLLVCIALGIVAAMASLFVPAFGLLSSLVGGCSQTFLGFIMPPLMMQRMQRQRHERSSSYLDAKVLVMVSSGVVLMCWTLHSTWSELQSMDKM</sequence>
<feature type="domain" description="Amino acid transporter transmembrane" evidence="6">
    <location>
        <begin position="40"/>
        <end position="428"/>
    </location>
</feature>
<evidence type="ECO:0000256" key="4">
    <source>
        <dbReference type="ARBA" id="ARBA00023136"/>
    </source>
</evidence>
<feature type="transmembrane region" description="Helical" evidence="5">
    <location>
        <begin position="227"/>
        <end position="246"/>
    </location>
</feature>
<reference evidence="7" key="1">
    <citation type="submission" date="2021-01" db="EMBL/GenBank/DDBJ databases">
        <authorList>
            <person name="Corre E."/>
            <person name="Pelletier E."/>
            <person name="Niang G."/>
            <person name="Scheremetjew M."/>
            <person name="Finn R."/>
            <person name="Kale V."/>
            <person name="Holt S."/>
            <person name="Cochrane G."/>
            <person name="Meng A."/>
            <person name="Brown T."/>
            <person name="Cohen L."/>
        </authorList>
    </citation>
    <scope>NUCLEOTIDE SEQUENCE</scope>
    <source>
        <strain evidence="7">Isolate 1302-5</strain>
    </source>
</reference>
<evidence type="ECO:0000256" key="5">
    <source>
        <dbReference type="SAM" id="Phobius"/>
    </source>
</evidence>
<feature type="transmembrane region" description="Helical" evidence="5">
    <location>
        <begin position="338"/>
        <end position="363"/>
    </location>
</feature>
<feature type="transmembrane region" description="Helical" evidence="5">
    <location>
        <begin position="114"/>
        <end position="138"/>
    </location>
</feature>
<feature type="transmembrane region" description="Helical" evidence="5">
    <location>
        <begin position="413"/>
        <end position="432"/>
    </location>
</feature>
<feature type="transmembrane region" description="Helical" evidence="5">
    <location>
        <begin position="369"/>
        <end position="392"/>
    </location>
</feature>
<dbReference type="GO" id="GO:0015179">
    <property type="term" value="F:L-amino acid transmembrane transporter activity"/>
    <property type="evidence" value="ECO:0007669"/>
    <property type="project" value="TreeGrafter"/>
</dbReference>
<feature type="transmembrane region" description="Helical" evidence="5">
    <location>
        <begin position="258"/>
        <end position="281"/>
    </location>
</feature>
<protein>
    <recommendedName>
        <fullName evidence="6">Amino acid transporter transmembrane domain-containing protein</fullName>
    </recommendedName>
</protein>
<dbReference type="AlphaFoldDB" id="A0A7S4IKV8"/>
<dbReference type="GO" id="GO:0005774">
    <property type="term" value="C:vacuolar membrane"/>
    <property type="evidence" value="ECO:0007669"/>
    <property type="project" value="TreeGrafter"/>
</dbReference>
<feature type="transmembrane region" description="Helical" evidence="5">
    <location>
        <begin position="297"/>
        <end position="317"/>
    </location>
</feature>
<evidence type="ECO:0000313" key="7">
    <source>
        <dbReference type="EMBL" id="CAE2232262.1"/>
    </source>
</evidence>
<keyword evidence="2 5" id="KW-0812">Transmembrane</keyword>
<evidence type="ECO:0000256" key="2">
    <source>
        <dbReference type="ARBA" id="ARBA00022692"/>
    </source>
</evidence>
<dbReference type="EMBL" id="HBKQ01018304">
    <property type="protein sequence ID" value="CAE2232262.1"/>
    <property type="molecule type" value="Transcribed_RNA"/>
</dbReference>
<proteinExistence type="predicted"/>
<dbReference type="PANTHER" id="PTHR22950">
    <property type="entry name" value="AMINO ACID TRANSPORTER"/>
    <property type="match status" value="1"/>
</dbReference>